<dbReference type="EMBL" id="LN902841">
    <property type="protein sequence ID" value="CDS39916.1"/>
    <property type="molecule type" value="Genomic_DNA"/>
</dbReference>
<feature type="region of interest" description="Disordered" evidence="7">
    <location>
        <begin position="195"/>
        <end position="268"/>
    </location>
</feature>
<dbReference type="SMART" id="SM00360">
    <property type="entry name" value="RRM"/>
    <property type="match status" value="2"/>
</dbReference>
<feature type="region of interest" description="Disordered" evidence="7">
    <location>
        <begin position="1"/>
        <end position="116"/>
    </location>
</feature>
<dbReference type="OMA" id="EAWAYIQ"/>
<dbReference type="SUPFAM" id="SSF100939">
    <property type="entry name" value="SPOC domain-like"/>
    <property type="match status" value="1"/>
</dbReference>
<dbReference type="InterPro" id="IPR016194">
    <property type="entry name" value="SPOC-like_C_dom_sf"/>
</dbReference>
<comment type="similarity">
    <text evidence="2">Belongs to the RRM Spen family.</text>
</comment>
<evidence type="ECO:0000259" key="8">
    <source>
        <dbReference type="PROSITE" id="PS50102"/>
    </source>
</evidence>
<keyword evidence="4 6" id="KW-0694">RNA-binding</keyword>
<evidence type="ECO:0000313" key="10">
    <source>
        <dbReference type="EMBL" id="CDS39916.1"/>
    </source>
</evidence>
<feature type="compositionally biased region" description="Low complexity" evidence="7">
    <location>
        <begin position="492"/>
        <end position="503"/>
    </location>
</feature>
<dbReference type="eggNOG" id="KOG0112">
    <property type="taxonomic scope" value="Eukaryota"/>
</dbReference>
<feature type="region of interest" description="Disordered" evidence="7">
    <location>
        <begin position="559"/>
        <end position="614"/>
    </location>
</feature>
<feature type="domain" description="SPOC" evidence="9">
    <location>
        <begin position="520"/>
        <end position="751"/>
    </location>
</feature>
<name>A0A068Y557_ECHMU</name>
<evidence type="ECO:0000256" key="7">
    <source>
        <dbReference type="SAM" id="MobiDB-lite"/>
    </source>
</evidence>
<evidence type="ECO:0000256" key="4">
    <source>
        <dbReference type="ARBA" id="ARBA00022884"/>
    </source>
</evidence>
<evidence type="ECO:0000313" key="11">
    <source>
        <dbReference type="Proteomes" id="UP000017246"/>
    </source>
</evidence>
<reference evidence="10" key="1">
    <citation type="journal article" date="2013" name="Nature">
        <title>The genomes of four tapeworm species reveal adaptations to parasitism.</title>
        <authorList>
            <person name="Tsai I.J."/>
            <person name="Zarowiecki M."/>
            <person name="Holroyd N."/>
            <person name="Garciarrubio A."/>
            <person name="Sanchez-Flores A."/>
            <person name="Brooks K.L."/>
            <person name="Tracey A."/>
            <person name="Bobes R.J."/>
            <person name="Fragoso G."/>
            <person name="Sciutto E."/>
            <person name="Aslett M."/>
            <person name="Beasley H."/>
            <person name="Bennett H.M."/>
            <person name="Cai J."/>
            <person name="Camicia F."/>
            <person name="Clark R."/>
            <person name="Cucher M."/>
            <person name="De Silva N."/>
            <person name="Day T.A."/>
            <person name="Deplazes P."/>
            <person name="Estrada K."/>
            <person name="Fernandez C."/>
            <person name="Holland P.W."/>
            <person name="Hou J."/>
            <person name="Hu S."/>
            <person name="Huckvale T."/>
            <person name="Hung S.S."/>
            <person name="Kamenetzky L."/>
            <person name="Keane J.A."/>
            <person name="Kiss F."/>
            <person name="Koziol U."/>
            <person name="Lambert O."/>
            <person name="Liu K."/>
            <person name="Luo X."/>
            <person name="Luo Y."/>
            <person name="Macchiaroli N."/>
            <person name="Nichol S."/>
            <person name="Paps J."/>
            <person name="Parkinson J."/>
            <person name="Pouchkina-Stantcheva N."/>
            <person name="Riddiford N."/>
            <person name="Rosenzvit M."/>
            <person name="Salinas G."/>
            <person name="Wasmuth J.D."/>
            <person name="Zamanian M."/>
            <person name="Zheng Y."/>
            <person name="Cai X."/>
            <person name="Soberon X."/>
            <person name="Olson P.D."/>
            <person name="Laclette J.P."/>
            <person name="Brehm K."/>
            <person name="Berriman M."/>
            <person name="Garciarrubio A."/>
            <person name="Bobes R.J."/>
            <person name="Fragoso G."/>
            <person name="Sanchez-Flores A."/>
            <person name="Estrada K."/>
            <person name="Cevallos M.A."/>
            <person name="Morett E."/>
            <person name="Gonzalez V."/>
            <person name="Portillo T."/>
            <person name="Ochoa-Leyva A."/>
            <person name="Jose M.V."/>
            <person name="Sciutto E."/>
            <person name="Landa A."/>
            <person name="Jimenez L."/>
            <person name="Valdes V."/>
            <person name="Carrero J.C."/>
            <person name="Larralde C."/>
            <person name="Morales-Montor J."/>
            <person name="Limon-Lason J."/>
            <person name="Soberon X."/>
            <person name="Laclette J.P."/>
        </authorList>
    </citation>
    <scope>NUCLEOTIDE SEQUENCE [LARGE SCALE GENOMIC DNA]</scope>
</reference>
<dbReference type="OrthoDB" id="10050565at2759"/>
<dbReference type="SUPFAM" id="SSF54928">
    <property type="entry name" value="RNA-binding domain, RBD"/>
    <property type="match status" value="1"/>
</dbReference>
<proteinExistence type="inferred from homology"/>
<dbReference type="AlphaFoldDB" id="A0A068Y557"/>
<feature type="compositionally biased region" description="Basic and acidic residues" evidence="7">
    <location>
        <begin position="449"/>
        <end position="459"/>
    </location>
</feature>
<keyword evidence="5" id="KW-0539">Nucleus</keyword>
<dbReference type="PROSITE" id="PS50102">
    <property type="entry name" value="RRM"/>
    <property type="match status" value="1"/>
</dbReference>
<keyword evidence="11" id="KW-1185">Reference proteome</keyword>
<dbReference type="Gene3D" id="2.40.290.10">
    <property type="match status" value="1"/>
</dbReference>
<dbReference type="InterPro" id="IPR012921">
    <property type="entry name" value="SPOC_C"/>
</dbReference>
<comment type="subcellular location">
    <subcellularLocation>
        <location evidence="1">Nucleus</location>
    </subcellularLocation>
</comment>
<dbReference type="GO" id="GO:0003723">
    <property type="term" value="F:RNA binding"/>
    <property type="evidence" value="ECO:0007669"/>
    <property type="project" value="UniProtKB-UniRule"/>
</dbReference>
<feature type="compositionally biased region" description="Low complexity" evidence="7">
    <location>
        <begin position="91"/>
        <end position="102"/>
    </location>
</feature>
<dbReference type="STRING" id="6211.A0A068Y557"/>
<evidence type="ECO:0000256" key="6">
    <source>
        <dbReference type="PROSITE-ProRule" id="PRU00176"/>
    </source>
</evidence>
<dbReference type="Pfam" id="PF00076">
    <property type="entry name" value="RRM_1"/>
    <property type="match status" value="1"/>
</dbReference>
<dbReference type="Pfam" id="PF07744">
    <property type="entry name" value="SPOC"/>
    <property type="match status" value="1"/>
</dbReference>
<dbReference type="PROSITE" id="PS50917">
    <property type="entry name" value="SPOC"/>
    <property type="match status" value="1"/>
</dbReference>
<evidence type="ECO:0000256" key="2">
    <source>
        <dbReference type="ARBA" id="ARBA00005387"/>
    </source>
</evidence>
<feature type="domain" description="RRM" evidence="8">
    <location>
        <begin position="267"/>
        <end position="346"/>
    </location>
</feature>
<feature type="compositionally biased region" description="Basic and acidic residues" evidence="7">
    <location>
        <begin position="219"/>
        <end position="246"/>
    </location>
</feature>
<evidence type="ECO:0000256" key="1">
    <source>
        <dbReference type="ARBA" id="ARBA00004123"/>
    </source>
</evidence>
<dbReference type="InterPro" id="IPR012677">
    <property type="entry name" value="Nucleotide-bd_a/b_plait_sf"/>
</dbReference>
<sequence>MKRIARRDSPPHKRYRRDPGSNGRDSSSYRGYGNVGNRSRPMQPSPVYERRNPRPGSSSFSRSPREYGDSGRQTGSGSYHSGPPIRRFPHRSSGSSGNMRSSDVYSQGSSHSDRFLQGLVPGGELVGPSGTKIDPVFAAAAAAALNATLAAPSVSSSNVYSPNSSATVAAVAAAAMNAAAIAAALGGASNQPNGGAGSNFQLPGIPSQSSLKRSSRSPTYERRGGGYRGERIRERDSPNYRNEMPRRTSSSLGGGHPSPEDDPSATRTLFVGNLPPDIRISELRQIFDVYGILEDVDIKRPQSSNSNEPAYAFLKYVNVSMAYRAKLGMTGKRIAGYVCKIGYGKVTPTRCLWVGGLGPWTNYPMFASLVERFSRPKKIVWPSGKGYANILYHSTEAAAAAANLLRGYPLGTGNHRLRVDFTDESHMLISGTIDSLRRGRPSGSGANDRTYRPRRESNRHPRSVSRSPVRPPSRRSSSSNTSSATKSATPCPSSRSRSRSPSPTVAVPEDISLETACSIEEVAACLAGPIWKAVFVLKKSNFSCRLHAVSGDSALADHLFPRQQPKPPQTPPDDEDDNGGGAVGAVVGEGEEKRPAGSPENNNNSCAVEPPLLRISQRMKMDPAKLEDVRKRMKSVGSGGYCVLLATEAANETVPAAGAENHSRPLRDLINYLASKEAAGVVLMGNDQEHQQQQQGVEDQHRIDSEPSGVLHVLPPGEFAVSLLVEGGASCLQQKRVEPGDKYLVILLLKNYGLV</sequence>
<reference evidence="10" key="2">
    <citation type="submission" date="2015-11" db="EMBL/GenBank/DDBJ databases">
        <authorList>
            <person name="Zhang Y."/>
            <person name="Guo Z."/>
        </authorList>
    </citation>
    <scope>NUCLEOTIDE SEQUENCE</scope>
</reference>
<protein>
    <submittedName>
        <fullName evidence="10">RNA binding protein 15B</fullName>
    </submittedName>
</protein>
<dbReference type="GO" id="GO:0005634">
    <property type="term" value="C:nucleus"/>
    <property type="evidence" value="ECO:0007669"/>
    <property type="project" value="UniProtKB-SubCell"/>
</dbReference>
<accession>A0A068Y557</accession>
<gene>
    <name evidence="10" type="ORF">EmuJ_000747200</name>
</gene>
<dbReference type="InterPro" id="IPR010912">
    <property type="entry name" value="SPOC_met"/>
</dbReference>
<feature type="compositionally biased region" description="Low complexity" evidence="7">
    <location>
        <begin position="464"/>
        <end position="483"/>
    </location>
</feature>
<dbReference type="CDD" id="cd21544">
    <property type="entry name" value="SPOC_RBM15-like"/>
    <property type="match status" value="1"/>
</dbReference>
<feature type="region of interest" description="Disordered" evidence="7">
    <location>
        <begin position="432"/>
        <end position="506"/>
    </location>
</feature>
<dbReference type="Proteomes" id="UP000017246">
    <property type="component" value="Unassembled WGS sequence"/>
</dbReference>
<dbReference type="PANTHER" id="PTHR23189">
    <property type="entry name" value="RNA RECOGNITION MOTIF-CONTAINING"/>
    <property type="match status" value="1"/>
</dbReference>
<dbReference type="InterPro" id="IPR000504">
    <property type="entry name" value="RRM_dom"/>
</dbReference>
<organism evidence="10 11">
    <name type="scientific">Echinococcus multilocularis</name>
    <name type="common">Fox tapeworm</name>
    <dbReference type="NCBI Taxonomy" id="6211"/>
    <lineage>
        <taxon>Eukaryota</taxon>
        <taxon>Metazoa</taxon>
        <taxon>Spiralia</taxon>
        <taxon>Lophotrochozoa</taxon>
        <taxon>Platyhelminthes</taxon>
        <taxon>Cestoda</taxon>
        <taxon>Eucestoda</taxon>
        <taxon>Cyclophyllidea</taxon>
        <taxon>Taeniidae</taxon>
        <taxon>Echinococcus</taxon>
    </lineage>
</organism>
<evidence type="ECO:0000256" key="3">
    <source>
        <dbReference type="ARBA" id="ARBA00022553"/>
    </source>
</evidence>
<feature type="compositionally biased region" description="Basic and acidic residues" evidence="7">
    <location>
        <begin position="1"/>
        <end position="11"/>
    </location>
</feature>
<evidence type="ECO:0000259" key="9">
    <source>
        <dbReference type="PROSITE" id="PS50917"/>
    </source>
</evidence>
<evidence type="ECO:0000256" key="5">
    <source>
        <dbReference type="ARBA" id="ARBA00023242"/>
    </source>
</evidence>
<dbReference type="Gene3D" id="3.30.70.330">
    <property type="match status" value="2"/>
</dbReference>
<dbReference type="InterPro" id="IPR035979">
    <property type="entry name" value="RBD_domain_sf"/>
</dbReference>
<keyword evidence="3" id="KW-0597">Phosphoprotein</keyword>